<dbReference type="UniPathway" id="UPA00140">
    <property type="reaction ID" value="UER00204"/>
</dbReference>
<dbReference type="InterPro" id="IPR015947">
    <property type="entry name" value="PUA-like_sf"/>
</dbReference>
<comment type="pathway">
    <text evidence="1 8">Sulfur metabolism; hydrogen sulfide biosynthesis; sulfite from sulfate: step 1/3.</text>
</comment>
<dbReference type="InterPro" id="IPR014729">
    <property type="entry name" value="Rossmann-like_a/b/a_fold"/>
</dbReference>
<proteinExistence type="inferred from homology"/>
<dbReference type="InterPro" id="IPR025980">
    <property type="entry name" value="ATP-Sase_PUA-like_dom"/>
</dbReference>
<dbReference type="InterPro" id="IPR002650">
    <property type="entry name" value="Sulphate_adenylyltransferase"/>
</dbReference>
<dbReference type="Gene3D" id="3.40.50.620">
    <property type="entry name" value="HUPs"/>
    <property type="match status" value="1"/>
</dbReference>
<evidence type="ECO:0000256" key="7">
    <source>
        <dbReference type="ARBA" id="ARBA00049370"/>
    </source>
</evidence>
<accession>A0A6J4TF82</accession>
<dbReference type="GO" id="GO:0000103">
    <property type="term" value="P:sulfate assimilation"/>
    <property type="evidence" value="ECO:0007669"/>
    <property type="project" value="UniProtKB-UniRule"/>
</dbReference>
<evidence type="ECO:0000256" key="5">
    <source>
        <dbReference type="ARBA" id="ARBA00022840"/>
    </source>
</evidence>
<dbReference type="AlphaFoldDB" id="A0A6J4TF82"/>
<gene>
    <name evidence="8" type="primary">sat</name>
    <name evidence="11" type="ORF">AVDCRST_MAG05-3668</name>
</gene>
<dbReference type="HAMAP" id="MF_00066">
    <property type="entry name" value="Sulf_adenylyltr"/>
    <property type="match status" value="1"/>
</dbReference>
<evidence type="ECO:0000259" key="10">
    <source>
        <dbReference type="Pfam" id="PF14306"/>
    </source>
</evidence>
<dbReference type="PANTHER" id="PTHR43509:SF1">
    <property type="entry name" value="SULFATE ADENYLYLTRANSFERASE"/>
    <property type="match status" value="1"/>
</dbReference>
<evidence type="ECO:0000256" key="1">
    <source>
        <dbReference type="ARBA" id="ARBA00005048"/>
    </source>
</evidence>
<dbReference type="CDD" id="cd00517">
    <property type="entry name" value="ATPS"/>
    <property type="match status" value="1"/>
</dbReference>
<evidence type="ECO:0000313" key="11">
    <source>
        <dbReference type="EMBL" id="CAA9521855.1"/>
    </source>
</evidence>
<evidence type="ECO:0000256" key="2">
    <source>
        <dbReference type="ARBA" id="ARBA00022679"/>
    </source>
</evidence>
<dbReference type="EMBL" id="CADCVM010000407">
    <property type="protein sequence ID" value="CAA9521855.1"/>
    <property type="molecule type" value="Genomic_DNA"/>
</dbReference>
<evidence type="ECO:0000256" key="6">
    <source>
        <dbReference type="ARBA" id="ARBA00037980"/>
    </source>
</evidence>
<evidence type="ECO:0000259" key="9">
    <source>
        <dbReference type="Pfam" id="PF01747"/>
    </source>
</evidence>
<dbReference type="EC" id="2.7.7.4" evidence="8"/>
<dbReference type="GO" id="GO:0005524">
    <property type="term" value="F:ATP binding"/>
    <property type="evidence" value="ECO:0007669"/>
    <property type="project" value="UniProtKB-KW"/>
</dbReference>
<sequence length="643" mass="73809">MSPHKPIALWAVPRSISTAFERVFVEREDFEVLHEPFSEAYYYGPDRMSDRFADAEPKPDHSFERVLQRVLEPREKRVFVKDMAYQAKGVLSPEFASRFVNTFIVRDPKYVLVSLYKMWPDFTFEETGYEDLYRLFRYATEGSGEDVAVVDAMTFSENPEGVLAAYCEHLEIPFRSGSLSWESREVEHWDTWEGWHDDAERSTGIKPATRRDPELPEELEEVYERCLPYYYELAAHAIHATSRRAAPRPIEVGKAPGDGPVEPHGGRLVDRVVPAEERQDRLREAAEMPQVALGARTLSNLEMISTGVFSPLEGFMDRDTYESVVEDMRLPNGLVWTLPVTLPVDEARAGELTEDSEIALVDGDGGPVATMRLRERYRYDREREASLVYRTTDREHPGVAALYRREDVLLGGEVTLLRPPDPGPFPRHYYTPLELRSIFREKGWRRVVGFQTRRPIHRALEHIQKSALETVDGLLLNPIVGETGHDDVPADVRMRSYETSLERYYPKDRTMLAVFPAAMRYAGPREAVFHALCRKNYGCTHFIVGRDHAGVGSFYGTYDAQHIFDEFEPEELGITPLFFEHAFFCRECYGMVSSKTCPHDPSSHVFISEARLQEMLARGEYPPPEFSRPEVVEILMQGMRRGS</sequence>
<keyword evidence="5 8" id="KW-0067">ATP-binding</keyword>
<keyword evidence="3 8" id="KW-0548">Nucleotidyltransferase</keyword>
<dbReference type="Pfam" id="PF01747">
    <property type="entry name" value="ATP-sulfurylase"/>
    <property type="match status" value="1"/>
</dbReference>
<keyword evidence="2 8" id="KW-0808">Transferase</keyword>
<dbReference type="SUPFAM" id="SSF52540">
    <property type="entry name" value="P-loop containing nucleoside triphosphate hydrolases"/>
    <property type="match status" value="1"/>
</dbReference>
<name>A0A6J4TF82_9ACTN</name>
<dbReference type="Pfam" id="PF19798">
    <property type="entry name" value="Sulfotransfer_5"/>
    <property type="match status" value="1"/>
</dbReference>
<dbReference type="SUPFAM" id="SSF52374">
    <property type="entry name" value="Nucleotidylyl transferase"/>
    <property type="match status" value="1"/>
</dbReference>
<feature type="domain" description="ATP-sulfurylase PUA-like" evidence="10">
    <location>
        <begin position="262"/>
        <end position="417"/>
    </location>
</feature>
<protein>
    <recommendedName>
        <fullName evidence="8">Sulfate adenylyltransferase</fullName>
        <ecNumber evidence="8">2.7.7.4</ecNumber>
    </recommendedName>
    <alternativeName>
        <fullName evidence="8">ATP-sulfurylase</fullName>
    </alternativeName>
    <alternativeName>
        <fullName evidence="8">Sulfate adenylate transferase</fullName>
        <shortName evidence="8">SAT</shortName>
    </alternativeName>
</protein>
<dbReference type="NCBIfam" id="TIGR00339">
    <property type="entry name" value="sopT"/>
    <property type="match status" value="1"/>
</dbReference>
<dbReference type="Gene3D" id="3.40.50.300">
    <property type="entry name" value="P-loop containing nucleotide triphosphate hydrolases"/>
    <property type="match status" value="1"/>
</dbReference>
<feature type="domain" description="Sulphate adenylyltransferase catalytic" evidence="9">
    <location>
        <begin position="429"/>
        <end position="637"/>
    </location>
</feature>
<dbReference type="InterPro" id="IPR027417">
    <property type="entry name" value="P-loop_NTPase"/>
</dbReference>
<keyword evidence="4 8" id="KW-0547">Nucleotide-binding</keyword>
<evidence type="ECO:0000256" key="8">
    <source>
        <dbReference type="HAMAP-Rule" id="MF_00066"/>
    </source>
</evidence>
<dbReference type="GO" id="GO:0070814">
    <property type="term" value="P:hydrogen sulfide biosynthetic process"/>
    <property type="evidence" value="ECO:0007669"/>
    <property type="project" value="UniProtKB-UniRule"/>
</dbReference>
<dbReference type="InterPro" id="IPR020792">
    <property type="entry name" value="SO4_adenylyltransferase_pro"/>
</dbReference>
<evidence type="ECO:0000256" key="4">
    <source>
        <dbReference type="ARBA" id="ARBA00022741"/>
    </source>
</evidence>
<dbReference type="SUPFAM" id="SSF88697">
    <property type="entry name" value="PUA domain-like"/>
    <property type="match status" value="1"/>
</dbReference>
<comment type="catalytic activity">
    <reaction evidence="7 8">
        <text>sulfate + ATP + H(+) = adenosine 5'-phosphosulfate + diphosphate</text>
        <dbReference type="Rhea" id="RHEA:18133"/>
        <dbReference type="ChEBI" id="CHEBI:15378"/>
        <dbReference type="ChEBI" id="CHEBI:16189"/>
        <dbReference type="ChEBI" id="CHEBI:30616"/>
        <dbReference type="ChEBI" id="CHEBI:33019"/>
        <dbReference type="ChEBI" id="CHEBI:58243"/>
        <dbReference type="EC" id="2.7.7.4"/>
    </reaction>
</comment>
<dbReference type="NCBIfam" id="NF003166">
    <property type="entry name" value="PRK04149.1"/>
    <property type="match status" value="1"/>
</dbReference>
<evidence type="ECO:0000256" key="3">
    <source>
        <dbReference type="ARBA" id="ARBA00022695"/>
    </source>
</evidence>
<dbReference type="GO" id="GO:0004781">
    <property type="term" value="F:sulfate adenylyltransferase (ATP) activity"/>
    <property type="evidence" value="ECO:0007669"/>
    <property type="project" value="UniProtKB-UniRule"/>
</dbReference>
<organism evidence="11">
    <name type="scientific">uncultured Rubrobacteraceae bacterium</name>
    <dbReference type="NCBI Taxonomy" id="349277"/>
    <lineage>
        <taxon>Bacteria</taxon>
        <taxon>Bacillati</taxon>
        <taxon>Actinomycetota</taxon>
        <taxon>Rubrobacteria</taxon>
        <taxon>Rubrobacterales</taxon>
        <taxon>Rubrobacteraceae</taxon>
        <taxon>environmental samples</taxon>
    </lineage>
</organism>
<dbReference type="Pfam" id="PF14306">
    <property type="entry name" value="PUA_2"/>
    <property type="match status" value="1"/>
</dbReference>
<dbReference type="InterPro" id="IPR024951">
    <property type="entry name" value="Sulfurylase_cat_dom"/>
</dbReference>
<comment type="similarity">
    <text evidence="6 8">Belongs to the sulfate adenylyltransferase family.</text>
</comment>
<dbReference type="PANTHER" id="PTHR43509">
    <property type="match status" value="1"/>
</dbReference>
<dbReference type="Gene3D" id="3.10.400.10">
    <property type="entry name" value="Sulfate adenylyltransferase"/>
    <property type="match status" value="1"/>
</dbReference>
<reference evidence="11" key="1">
    <citation type="submission" date="2020-02" db="EMBL/GenBank/DDBJ databases">
        <authorList>
            <person name="Meier V. D."/>
        </authorList>
    </citation>
    <scope>NUCLEOTIDE SEQUENCE</scope>
    <source>
        <strain evidence="11">AVDCRST_MAG05</strain>
    </source>
</reference>